<comment type="caution">
    <text evidence="1">The sequence shown here is derived from an EMBL/GenBank/DDBJ whole genome shotgun (WGS) entry which is preliminary data.</text>
</comment>
<proteinExistence type="predicted"/>
<protein>
    <submittedName>
        <fullName evidence="1">Helix-hairpin-helix domain-containing protein</fullName>
    </submittedName>
</protein>
<reference evidence="1 2" key="1">
    <citation type="submission" date="2018-07" db="EMBL/GenBank/DDBJ databases">
        <title>Whole genome Sequencing of Pseudoxanthomonas gei KCTC 32298 (T).</title>
        <authorList>
            <person name="Kumar S."/>
            <person name="Bansal K."/>
            <person name="Kaur A."/>
            <person name="Patil P."/>
            <person name="Sharma S."/>
            <person name="Patil P.B."/>
        </authorList>
    </citation>
    <scope>NUCLEOTIDE SEQUENCE [LARGE SCALE GENOMIC DNA]</scope>
    <source>
        <strain evidence="1 2">KCTC 32298</strain>
    </source>
</reference>
<dbReference type="Proteomes" id="UP001429354">
    <property type="component" value="Unassembled WGS sequence"/>
</dbReference>
<dbReference type="Gene3D" id="1.10.150.280">
    <property type="entry name" value="AF1531-like domain"/>
    <property type="match status" value="1"/>
</dbReference>
<name>A0ABX0AFU1_9GAMM</name>
<dbReference type="InterPro" id="IPR010994">
    <property type="entry name" value="RuvA_2-like"/>
</dbReference>
<accession>A0ABX0AFU1</accession>
<dbReference type="Pfam" id="PF12836">
    <property type="entry name" value="HHH_3"/>
    <property type="match status" value="1"/>
</dbReference>
<organism evidence="1 2">
    <name type="scientific">Pseudoxanthomonas gei</name>
    <dbReference type="NCBI Taxonomy" id="1383030"/>
    <lineage>
        <taxon>Bacteria</taxon>
        <taxon>Pseudomonadati</taxon>
        <taxon>Pseudomonadota</taxon>
        <taxon>Gammaproteobacteria</taxon>
        <taxon>Lysobacterales</taxon>
        <taxon>Lysobacteraceae</taxon>
        <taxon>Pseudoxanthomonas</taxon>
    </lineage>
</organism>
<dbReference type="RefSeq" id="WP_162350962.1">
    <property type="nucleotide sequence ID" value="NZ_QOVG01000049.1"/>
</dbReference>
<dbReference type="EMBL" id="QOVG01000049">
    <property type="protein sequence ID" value="NDK40311.1"/>
    <property type="molecule type" value="Genomic_DNA"/>
</dbReference>
<dbReference type="SUPFAM" id="SSF47781">
    <property type="entry name" value="RuvA domain 2-like"/>
    <property type="match status" value="1"/>
</dbReference>
<feature type="non-terminal residue" evidence="1">
    <location>
        <position position="1"/>
    </location>
</feature>
<gene>
    <name evidence="1" type="ORF">DT603_15865</name>
</gene>
<evidence type="ECO:0000313" key="1">
    <source>
        <dbReference type="EMBL" id="NDK40311.1"/>
    </source>
</evidence>
<keyword evidence="2" id="KW-1185">Reference proteome</keyword>
<evidence type="ECO:0000313" key="2">
    <source>
        <dbReference type="Proteomes" id="UP001429354"/>
    </source>
</evidence>
<sequence>NTASAEELDKHPFLSRRQAEIIVRYREQHGAYSSTESLRPIRILDAKTIDKIAPYLEF</sequence>